<protein>
    <submittedName>
        <fullName evidence="2">Uncharacterized protein</fullName>
    </submittedName>
</protein>
<evidence type="ECO:0000313" key="3">
    <source>
        <dbReference type="Proteomes" id="UP000799440"/>
    </source>
</evidence>
<dbReference type="Proteomes" id="UP000799440">
    <property type="component" value="Unassembled WGS sequence"/>
</dbReference>
<feature type="region of interest" description="Disordered" evidence="1">
    <location>
        <begin position="91"/>
        <end position="124"/>
    </location>
</feature>
<dbReference type="EMBL" id="MU006598">
    <property type="protein sequence ID" value="KAF2743327.1"/>
    <property type="molecule type" value="Genomic_DNA"/>
</dbReference>
<name>A0A6A6V298_9PLEO</name>
<sequence length="230" mass="26484">MSIPVKPPSNANVCVMGIMRTWEASICKIPLLQAPFIDLRFQQLLTELFLNTIYPIVFFENASLWKTRKDMNMLWHPRSNPVTPIYKVPRREHKRDGKRSKEIYKKNTGLDSEKKPGPNPMPEQVFLNSKRRYTRDTSRHYEPTPNELHTDTNSLGLAAHLLNTGRSHLHHTDLQCGQVTSFCLGNRRAHTRIHSSCKSMPHCMRHHVVAPSSNGSMHILHFSASSRRDT</sequence>
<evidence type="ECO:0000256" key="1">
    <source>
        <dbReference type="SAM" id="MobiDB-lite"/>
    </source>
</evidence>
<reference evidence="2" key="1">
    <citation type="journal article" date="2020" name="Stud. Mycol.">
        <title>101 Dothideomycetes genomes: a test case for predicting lifestyles and emergence of pathogens.</title>
        <authorList>
            <person name="Haridas S."/>
            <person name="Albert R."/>
            <person name="Binder M."/>
            <person name="Bloem J."/>
            <person name="Labutti K."/>
            <person name="Salamov A."/>
            <person name="Andreopoulos B."/>
            <person name="Baker S."/>
            <person name="Barry K."/>
            <person name="Bills G."/>
            <person name="Bluhm B."/>
            <person name="Cannon C."/>
            <person name="Castanera R."/>
            <person name="Culley D."/>
            <person name="Daum C."/>
            <person name="Ezra D."/>
            <person name="Gonzalez J."/>
            <person name="Henrissat B."/>
            <person name="Kuo A."/>
            <person name="Liang C."/>
            <person name="Lipzen A."/>
            <person name="Lutzoni F."/>
            <person name="Magnuson J."/>
            <person name="Mondo S."/>
            <person name="Nolan M."/>
            <person name="Ohm R."/>
            <person name="Pangilinan J."/>
            <person name="Park H.-J."/>
            <person name="Ramirez L."/>
            <person name="Alfaro M."/>
            <person name="Sun H."/>
            <person name="Tritt A."/>
            <person name="Yoshinaga Y."/>
            <person name="Zwiers L.-H."/>
            <person name="Turgeon B."/>
            <person name="Goodwin S."/>
            <person name="Spatafora J."/>
            <person name="Crous P."/>
            <person name="Grigoriev I."/>
        </authorList>
    </citation>
    <scope>NUCLEOTIDE SEQUENCE</scope>
    <source>
        <strain evidence="2">CBS 119925</strain>
    </source>
</reference>
<gene>
    <name evidence="2" type="ORF">M011DRAFT_224720</name>
</gene>
<dbReference type="AlphaFoldDB" id="A0A6A6V298"/>
<evidence type="ECO:0000313" key="2">
    <source>
        <dbReference type="EMBL" id="KAF2743327.1"/>
    </source>
</evidence>
<proteinExistence type="predicted"/>
<keyword evidence="3" id="KW-1185">Reference proteome</keyword>
<accession>A0A6A6V298</accession>
<organism evidence="2 3">
    <name type="scientific">Sporormia fimetaria CBS 119925</name>
    <dbReference type="NCBI Taxonomy" id="1340428"/>
    <lineage>
        <taxon>Eukaryota</taxon>
        <taxon>Fungi</taxon>
        <taxon>Dikarya</taxon>
        <taxon>Ascomycota</taxon>
        <taxon>Pezizomycotina</taxon>
        <taxon>Dothideomycetes</taxon>
        <taxon>Pleosporomycetidae</taxon>
        <taxon>Pleosporales</taxon>
        <taxon>Sporormiaceae</taxon>
        <taxon>Sporormia</taxon>
    </lineage>
</organism>